<evidence type="ECO:0000313" key="12">
    <source>
        <dbReference type="EMBL" id="CUR55234.1"/>
    </source>
</evidence>
<feature type="transmembrane region" description="Helical" evidence="8">
    <location>
        <begin position="370"/>
        <end position="392"/>
    </location>
</feature>
<keyword evidence="6 8" id="KW-0472">Membrane</keyword>
<evidence type="ECO:0000259" key="11">
    <source>
        <dbReference type="Pfam" id="PF19040"/>
    </source>
</evidence>
<comment type="subcellular location">
    <subcellularLocation>
        <location evidence="1">Membrane</location>
        <topology evidence="1">Multi-pass membrane protein</topology>
    </subcellularLocation>
</comment>
<feature type="transmembrane region" description="Helical" evidence="8">
    <location>
        <begin position="404"/>
        <end position="421"/>
    </location>
</feature>
<sequence length="1246" mass="136411">MTVAQVSAATIRPQQVPGQRRVDPDPGLPSPPTDVEKYSYLGRQHRWLLIVQAASFSMIAWSVMRFSTADLRLLLFLIPMTLYAVTLAVSLTSGTRRRRMSLAQHQALVSGWQSESAPSVDVFLPTAGEPLEILANTYHHVSRLAWAGEVTVWVLDDSARPEVKALADSYGLVYRTRPNRGELKKAGNLKYGYERSSADLILILDADFVPRPDMLKELVPYFDDPEIGIVQSPQFFDTRVRGMGWLQRSAGATQELFYRFIQPSRDRVNAAICVGTCAIYRRRALEAAGGFAQIGHSEDVHTGVKLMKAGFRLRYVPVVVAKGLCPDQLSAFVNQQYRWCTGSMSLLADKTFHESAGISRQQRLCFWAGFLYYLSTAVNSLVAPLPALAMLWMLPEWVEPMNSIWLLGALALWFVVLPLVMKGRWRFDVLRVQYLYSFAHLTAIVHLMRGRTRGWVATGATSTSTSSAPPLAVSLTRNLKTYVALTQLALWAGLARGVINHGIEHYWAMVVFAVLGSFIQVPLLFLRTGVKRRPAPQPATEQPAPAAVRIPQPRATAAVVAPSAATPAAPTPSGARQFRPDIQGLRAVAVTLVVLYHAHVPGISAGYVGVDVFFVISGFLITGQLMREIERTGRISLIRFYGGRIRRLLPPAAVVVIATVVAARFWDSIFHVRSVSVDALFTLVYGINYRLAALGVDYQNANGPESPLQHMWSLAVEEQFYVIWPLLLAFCALVGGRHRRALITTVLVLGAAASLYASVTVTVTNPPYAYFGIHTRAWELALGALVAMAATRLSRMPRGLVLVLSWSGLVVLVATAFVFTDDTPFPGTAALWPTVATAAIIAAGCGRSRGGAEAILGRRPFQLVGNFSYGWYLWHWPMVILIPLAMGYDLAWVYLLEISVLAFWFAVLTHYLVESPSRLSKLRLGTWLGGGLVVSGVTAAVVAVVITSLPAFTGTGAAAQAIKLDKSDMNSVRTALVDGLSVMEAPRNLQPAPADAASDQPVTSADGCHATYLQVDQPDCVFGDPAGKHTMVLFGDSHAQQWLPALDAQAKQQGWKVIAWTKAACPIADLTVFNDALGRDYTECDDWRERTVRKILKVYPDVLLTSQSDTVPGTQVGNTDWADSTATTLTRFLESKLPVTYVLDTPLPEQNVPECVATHLDNVGACNVRKDKTELYAGRMSSLDETLGPRGVTTMNPTRLFCTSQACPAVVGNILVYRDASHMSATYSDWLSPMTAPLFAVRQEQP</sequence>
<evidence type="ECO:0000256" key="6">
    <source>
        <dbReference type="ARBA" id="ARBA00023136"/>
    </source>
</evidence>
<organism evidence="12">
    <name type="scientific">metagenome</name>
    <dbReference type="NCBI Taxonomy" id="256318"/>
    <lineage>
        <taxon>unclassified sequences</taxon>
        <taxon>metagenomes</taxon>
    </lineage>
</organism>
<keyword evidence="2" id="KW-0328">Glycosyltransferase</keyword>
<feature type="region of interest" description="Disordered" evidence="7">
    <location>
        <begin position="1"/>
        <end position="34"/>
    </location>
</feature>
<dbReference type="SUPFAM" id="SSF53448">
    <property type="entry name" value="Nucleotide-diphospho-sugar transferases"/>
    <property type="match status" value="1"/>
</dbReference>
<evidence type="ECO:0000256" key="8">
    <source>
        <dbReference type="SAM" id="Phobius"/>
    </source>
</evidence>
<feature type="transmembrane region" description="Helical" evidence="8">
    <location>
        <begin position="768"/>
        <end position="788"/>
    </location>
</feature>
<feature type="transmembrane region" description="Helical" evidence="8">
    <location>
        <begin position="606"/>
        <end position="627"/>
    </location>
</feature>
<evidence type="ECO:0000259" key="9">
    <source>
        <dbReference type="Pfam" id="PF01757"/>
    </source>
</evidence>
<name>A0A2P2BZT1_9ZZZZ</name>
<feature type="transmembrane region" description="Helical" evidence="8">
    <location>
        <begin position="892"/>
        <end position="913"/>
    </location>
</feature>
<evidence type="ECO:0000259" key="10">
    <source>
        <dbReference type="Pfam" id="PF13632"/>
    </source>
</evidence>
<dbReference type="EMBL" id="CZKA01000017">
    <property type="protein sequence ID" value="CUR55234.1"/>
    <property type="molecule type" value="Genomic_DNA"/>
</dbReference>
<feature type="transmembrane region" description="Helical" evidence="8">
    <location>
        <begin position="742"/>
        <end position="762"/>
    </location>
</feature>
<dbReference type="InterPro" id="IPR001173">
    <property type="entry name" value="Glyco_trans_2-like"/>
</dbReference>
<evidence type="ECO:0000256" key="1">
    <source>
        <dbReference type="ARBA" id="ARBA00004141"/>
    </source>
</evidence>
<feature type="transmembrane region" description="Helical" evidence="8">
    <location>
        <begin position="648"/>
        <end position="666"/>
    </location>
</feature>
<feature type="transmembrane region" description="Helical" evidence="8">
    <location>
        <begin position="925"/>
        <end position="946"/>
    </location>
</feature>
<dbReference type="AlphaFoldDB" id="A0A2P2BZT1"/>
<keyword evidence="3" id="KW-0808">Transferase</keyword>
<feature type="transmembrane region" description="Helical" evidence="8">
    <location>
        <begin position="867"/>
        <end position="886"/>
    </location>
</feature>
<feature type="compositionally biased region" description="Polar residues" evidence="7">
    <location>
        <begin position="1"/>
        <end position="17"/>
    </location>
</feature>
<dbReference type="GO" id="GO:0016020">
    <property type="term" value="C:membrane"/>
    <property type="evidence" value="ECO:0007669"/>
    <property type="project" value="UniProtKB-SubCell"/>
</dbReference>
<feature type="transmembrane region" description="Helical" evidence="8">
    <location>
        <begin position="47"/>
        <end position="67"/>
    </location>
</feature>
<protein>
    <submittedName>
        <fullName evidence="12">Uncharacterized protein</fullName>
    </submittedName>
</protein>
<dbReference type="Gene3D" id="3.90.550.10">
    <property type="entry name" value="Spore Coat Polysaccharide Biosynthesis Protein SpsA, Chain A"/>
    <property type="match status" value="1"/>
</dbReference>
<feature type="transmembrane region" description="Helical" evidence="8">
    <location>
        <begin position="825"/>
        <end position="846"/>
    </location>
</feature>
<accession>A0A2P2BZT1</accession>
<feature type="transmembrane region" description="Helical" evidence="8">
    <location>
        <begin position="800"/>
        <end position="819"/>
    </location>
</feature>
<feature type="transmembrane region" description="Helical" evidence="8">
    <location>
        <begin position="719"/>
        <end position="735"/>
    </location>
</feature>
<keyword evidence="4 8" id="KW-0812">Transmembrane</keyword>
<dbReference type="Pfam" id="PF13632">
    <property type="entry name" value="Glyco_trans_2_3"/>
    <property type="match status" value="1"/>
</dbReference>
<dbReference type="PANTHER" id="PTHR43867:SF2">
    <property type="entry name" value="CELLULOSE SYNTHASE CATALYTIC SUBUNIT A [UDP-FORMING]"/>
    <property type="match status" value="1"/>
</dbReference>
<dbReference type="Pfam" id="PF19040">
    <property type="entry name" value="SGNH"/>
    <property type="match status" value="1"/>
</dbReference>
<dbReference type="Pfam" id="PF01757">
    <property type="entry name" value="Acyl_transf_3"/>
    <property type="match status" value="1"/>
</dbReference>
<evidence type="ECO:0000256" key="5">
    <source>
        <dbReference type="ARBA" id="ARBA00022989"/>
    </source>
</evidence>
<feature type="domain" description="Glycosyltransferase 2-like" evidence="10">
    <location>
        <begin position="200"/>
        <end position="415"/>
    </location>
</feature>
<evidence type="ECO:0000256" key="7">
    <source>
        <dbReference type="SAM" id="MobiDB-lite"/>
    </source>
</evidence>
<evidence type="ECO:0000256" key="4">
    <source>
        <dbReference type="ARBA" id="ARBA00022692"/>
    </source>
</evidence>
<dbReference type="InterPro" id="IPR043968">
    <property type="entry name" value="SGNH"/>
</dbReference>
<feature type="transmembrane region" description="Helical" evidence="8">
    <location>
        <begin position="73"/>
        <end position="92"/>
    </location>
</feature>
<dbReference type="PANTHER" id="PTHR43867">
    <property type="entry name" value="CELLULOSE SYNTHASE CATALYTIC SUBUNIT A [UDP-FORMING]"/>
    <property type="match status" value="1"/>
</dbReference>
<dbReference type="InterPro" id="IPR002656">
    <property type="entry name" value="Acyl_transf_3_dom"/>
</dbReference>
<evidence type="ECO:0000256" key="2">
    <source>
        <dbReference type="ARBA" id="ARBA00022676"/>
    </source>
</evidence>
<evidence type="ECO:0000256" key="3">
    <source>
        <dbReference type="ARBA" id="ARBA00022679"/>
    </source>
</evidence>
<dbReference type="InterPro" id="IPR050321">
    <property type="entry name" value="Glycosyltr_2/OpgH_subfam"/>
</dbReference>
<reference evidence="12" key="1">
    <citation type="submission" date="2015-08" db="EMBL/GenBank/DDBJ databases">
        <authorList>
            <person name="Babu N.S."/>
            <person name="Beckwith C.J."/>
            <person name="Beseler K.G."/>
            <person name="Brison A."/>
            <person name="Carone J.V."/>
            <person name="Caskin T.P."/>
            <person name="Diamond M."/>
            <person name="Durham M.E."/>
            <person name="Foxe J.M."/>
            <person name="Go M."/>
            <person name="Henderson B.A."/>
            <person name="Jones I.B."/>
            <person name="McGettigan J.A."/>
            <person name="Micheletti S.J."/>
            <person name="Nasrallah M.E."/>
            <person name="Ortiz D."/>
            <person name="Piller C.R."/>
            <person name="Privatt S.R."/>
            <person name="Schneider S.L."/>
            <person name="Sharp S."/>
            <person name="Smith T.C."/>
            <person name="Stanton J.D."/>
            <person name="Ullery H.E."/>
            <person name="Wilson R.J."/>
            <person name="Serrano M.G."/>
            <person name="Buck G."/>
            <person name="Lee V."/>
            <person name="Wang Y."/>
            <person name="Carvalho R."/>
            <person name="Voegtly L."/>
            <person name="Shi R."/>
            <person name="Duckworth R."/>
            <person name="Johnson A."/>
            <person name="Loviza R."/>
            <person name="Walstead R."/>
            <person name="Shah Z."/>
            <person name="Kiflezghi M."/>
            <person name="Wade K."/>
            <person name="Ball S.L."/>
            <person name="Bradley K.W."/>
            <person name="Asai D.J."/>
            <person name="Bowman C.A."/>
            <person name="Russell D.A."/>
            <person name="Pope W.H."/>
            <person name="Jacobs-Sera D."/>
            <person name="Hendrix R.W."/>
            <person name="Hatfull G.F."/>
        </authorList>
    </citation>
    <scope>NUCLEOTIDE SEQUENCE</scope>
</reference>
<dbReference type="GO" id="GO:0016747">
    <property type="term" value="F:acyltransferase activity, transferring groups other than amino-acyl groups"/>
    <property type="evidence" value="ECO:0007669"/>
    <property type="project" value="InterPro"/>
</dbReference>
<gene>
    <name evidence="12" type="ORF">NOCA2240006</name>
</gene>
<feature type="domain" description="SGNH" evidence="11">
    <location>
        <begin position="1008"/>
        <end position="1237"/>
    </location>
</feature>
<feature type="transmembrane region" description="Helical" evidence="8">
    <location>
        <begin position="505"/>
        <end position="526"/>
    </location>
</feature>
<dbReference type="InterPro" id="IPR029044">
    <property type="entry name" value="Nucleotide-diphossugar_trans"/>
</dbReference>
<proteinExistence type="predicted"/>
<keyword evidence="5 8" id="KW-1133">Transmembrane helix</keyword>
<dbReference type="GO" id="GO:0016757">
    <property type="term" value="F:glycosyltransferase activity"/>
    <property type="evidence" value="ECO:0007669"/>
    <property type="project" value="UniProtKB-KW"/>
</dbReference>
<dbReference type="CDD" id="cd06421">
    <property type="entry name" value="CESA_CelA_like"/>
    <property type="match status" value="1"/>
</dbReference>
<feature type="domain" description="Acyltransferase 3" evidence="9">
    <location>
        <begin position="581"/>
        <end position="909"/>
    </location>
</feature>